<accession>A0A182SA60</accession>
<dbReference type="AlphaFoldDB" id="A0A182SA60"/>
<protein>
    <submittedName>
        <fullName evidence="1">Uncharacterized protein</fullName>
    </submittedName>
</protein>
<evidence type="ECO:0000313" key="2">
    <source>
        <dbReference type="Proteomes" id="UP000075901"/>
    </source>
</evidence>
<dbReference type="Proteomes" id="UP000075901">
    <property type="component" value="Unassembled WGS sequence"/>
</dbReference>
<sequence>MEVMEEGNLMDRIPILLQRDLQYYEANQKVLQENICAGVVGGKLDFPRSASFASVKIVIWLEDEYYAAYRKNSGLLHLADALQDQQGKEPEEAAGCGGIVKSSDPEKFVILVSKSVDNLLGIPREKKE</sequence>
<dbReference type="VEuPathDB" id="VectorBase:AMAM002725"/>
<dbReference type="EnsemblMetazoa" id="AMAM002725-RA">
    <property type="protein sequence ID" value="AMAM002725-PA"/>
    <property type="gene ID" value="AMAM002725"/>
</dbReference>
<organism evidence="1 2">
    <name type="scientific">Anopheles maculatus</name>
    <dbReference type="NCBI Taxonomy" id="74869"/>
    <lineage>
        <taxon>Eukaryota</taxon>
        <taxon>Metazoa</taxon>
        <taxon>Ecdysozoa</taxon>
        <taxon>Arthropoda</taxon>
        <taxon>Hexapoda</taxon>
        <taxon>Insecta</taxon>
        <taxon>Pterygota</taxon>
        <taxon>Neoptera</taxon>
        <taxon>Endopterygota</taxon>
        <taxon>Diptera</taxon>
        <taxon>Nematocera</taxon>
        <taxon>Culicoidea</taxon>
        <taxon>Culicidae</taxon>
        <taxon>Anophelinae</taxon>
        <taxon>Anopheles</taxon>
        <taxon>Anopheles maculatus group</taxon>
    </lineage>
</organism>
<reference evidence="2" key="1">
    <citation type="submission" date="2013-09" db="EMBL/GenBank/DDBJ databases">
        <title>The Genome Sequence of Anopheles maculatus species B.</title>
        <authorList>
            <consortium name="The Broad Institute Genomics Platform"/>
            <person name="Neafsey D.E."/>
            <person name="Besansky N."/>
            <person name="Howell P."/>
            <person name="Walton C."/>
            <person name="Young S.K."/>
            <person name="Zeng Q."/>
            <person name="Gargeya S."/>
            <person name="Fitzgerald M."/>
            <person name="Haas B."/>
            <person name="Abouelleil A."/>
            <person name="Allen A.W."/>
            <person name="Alvarado L."/>
            <person name="Arachchi H.M."/>
            <person name="Berlin A.M."/>
            <person name="Chapman S.B."/>
            <person name="Gainer-Dewar J."/>
            <person name="Goldberg J."/>
            <person name="Griggs A."/>
            <person name="Gujja S."/>
            <person name="Hansen M."/>
            <person name="Howarth C."/>
            <person name="Imamovic A."/>
            <person name="Ireland A."/>
            <person name="Larimer J."/>
            <person name="McCowan C."/>
            <person name="Murphy C."/>
            <person name="Pearson M."/>
            <person name="Poon T.W."/>
            <person name="Priest M."/>
            <person name="Roberts A."/>
            <person name="Saif S."/>
            <person name="Shea T."/>
            <person name="Sisk P."/>
            <person name="Sykes S."/>
            <person name="Wortman J."/>
            <person name="Nusbaum C."/>
            <person name="Birren B."/>
        </authorList>
    </citation>
    <scope>NUCLEOTIDE SEQUENCE [LARGE SCALE GENOMIC DNA]</scope>
    <source>
        <strain evidence="2">maculatus3</strain>
    </source>
</reference>
<name>A0A182SA60_9DIPT</name>
<evidence type="ECO:0000313" key="1">
    <source>
        <dbReference type="EnsemblMetazoa" id="AMAM002725-PA"/>
    </source>
</evidence>
<keyword evidence="2" id="KW-1185">Reference proteome</keyword>
<reference evidence="1" key="2">
    <citation type="submission" date="2020-05" db="UniProtKB">
        <authorList>
            <consortium name="EnsemblMetazoa"/>
        </authorList>
    </citation>
    <scope>IDENTIFICATION</scope>
    <source>
        <strain evidence="1">maculatus3</strain>
    </source>
</reference>
<proteinExistence type="predicted"/>